<dbReference type="InterPro" id="IPR004089">
    <property type="entry name" value="MCPsignal_dom"/>
</dbReference>
<dbReference type="InterPro" id="IPR035965">
    <property type="entry name" value="PAS-like_dom_sf"/>
</dbReference>
<dbReference type="AlphaFoldDB" id="A0A081L8X2"/>
<dbReference type="InterPro" id="IPR000014">
    <property type="entry name" value="PAS"/>
</dbReference>
<dbReference type="EMBL" id="JOTP01000018">
    <property type="protein sequence ID" value="KEP25698.1"/>
    <property type="molecule type" value="Genomic_DNA"/>
</dbReference>
<keyword evidence="7" id="KW-0418">Kinase</keyword>
<proteinExistence type="inferred from homology"/>
<dbReference type="NCBIfam" id="TIGR00229">
    <property type="entry name" value="sensory_box"/>
    <property type="match status" value="2"/>
</dbReference>
<dbReference type="Pfam" id="PF00015">
    <property type="entry name" value="MCPsignal"/>
    <property type="match status" value="1"/>
</dbReference>
<dbReference type="SMART" id="SM00086">
    <property type="entry name" value="PAC"/>
    <property type="match status" value="2"/>
</dbReference>
<protein>
    <submittedName>
        <fullName evidence="7">Histidine kinase</fullName>
    </submittedName>
</protein>
<sequence>MFMRKANDPSSGILLSESSQLIEQIEKGDFSARLDTAAFSSSQTIEAVAQINEALQKMQEANEHIHMRMNLVTKAIQVGLWDMTVVAGDPVNPKNEFTWTDDFRKMIGFQNEHDFPNVLDSWASRIHPDEQEYTLNAFSTHLLDHSGRTPYDIEYRLKLKNGDYRWFKATGTTIRDRNGVPLRVAGALFDIHDQKLKEEELQAFVTRYDLINRALVEAPWDMVVEAGDPVNPHNEFWWSPQFRKTLGFTDEKDFPNVLSSWSDRLHPEDQEMALQAFADHLNDHSGRTPFDIDYRLQSKNGEYRWYHASGETTRDEKGVPLRVAGTIRDITLEKNKEKIADEMASQVEQLSSSISEMVSGISSVTNQAQELAVAQEQSTSAAHLAKNSADETKNISDLIKEVANQTNLLGLNAAIEAARAGEQGRGFSVVADEVRKLALHSANATENIESSLAEMKTQIDEILENISNMTALTQTQAALTEQVNAAVDEVNHMSQRLVAYSKSI</sequence>
<comment type="caution">
    <text evidence="7">The sequence shown here is derived from an EMBL/GenBank/DDBJ whole genome shotgun (WGS) entry which is preliminary data.</text>
</comment>
<dbReference type="SUPFAM" id="SSF55785">
    <property type="entry name" value="PYP-like sensor domain (PAS domain)"/>
    <property type="match status" value="2"/>
</dbReference>
<dbReference type="InterPro" id="IPR000700">
    <property type="entry name" value="PAS-assoc_C"/>
</dbReference>
<dbReference type="Proteomes" id="UP000028091">
    <property type="component" value="Unassembled WGS sequence"/>
</dbReference>
<feature type="domain" description="Methyl-accepting transducer" evidence="5">
    <location>
        <begin position="341"/>
        <end position="504"/>
    </location>
</feature>
<evidence type="ECO:0000313" key="8">
    <source>
        <dbReference type="Proteomes" id="UP000028091"/>
    </source>
</evidence>
<dbReference type="InterPro" id="IPR001610">
    <property type="entry name" value="PAC"/>
</dbReference>
<dbReference type="SMART" id="SM00283">
    <property type="entry name" value="MA"/>
    <property type="match status" value="1"/>
</dbReference>
<dbReference type="CDD" id="cd00130">
    <property type="entry name" value="PAS"/>
    <property type="match status" value="2"/>
</dbReference>
<evidence type="ECO:0000259" key="6">
    <source>
        <dbReference type="PROSITE" id="PS50113"/>
    </source>
</evidence>
<reference evidence="7 8" key="1">
    <citation type="submission" date="2012-09" db="EMBL/GenBank/DDBJ databases">
        <title>Genome Sequence of Bacillus sp. DW5-4.</title>
        <authorList>
            <person name="Lai Q."/>
            <person name="Liu Y."/>
            <person name="Shao Z."/>
        </authorList>
    </citation>
    <scope>NUCLEOTIDE SEQUENCE [LARGE SCALE GENOMIC DNA]</scope>
    <source>
        <strain evidence="7 8">DW5-4</strain>
    </source>
</reference>
<keyword evidence="4" id="KW-0175">Coiled coil</keyword>
<dbReference type="SUPFAM" id="SSF58104">
    <property type="entry name" value="Methyl-accepting chemotaxis protein (MCP) signaling domain"/>
    <property type="match status" value="1"/>
</dbReference>
<dbReference type="OrthoDB" id="9807021at2"/>
<keyword evidence="3" id="KW-0807">Transducer</keyword>
<dbReference type="Pfam" id="PF08447">
    <property type="entry name" value="PAS_3"/>
    <property type="match status" value="2"/>
</dbReference>
<dbReference type="GO" id="GO:0004888">
    <property type="term" value="F:transmembrane signaling receptor activity"/>
    <property type="evidence" value="ECO:0007669"/>
    <property type="project" value="TreeGrafter"/>
</dbReference>
<keyword evidence="7" id="KW-0808">Transferase</keyword>
<feature type="domain" description="PAC" evidence="6">
    <location>
        <begin position="290"/>
        <end position="342"/>
    </location>
</feature>
<keyword evidence="1" id="KW-0145">Chemotaxis</keyword>
<comment type="similarity">
    <text evidence="2">Belongs to the methyl-accepting chemotaxis (MCP) protein family.</text>
</comment>
<feature type="domain" description="PAC" evidence="6">
    <location>
        <begin position="151"/>
        <end position="203"/>
    </location>
</feature>
<dbReference type="GO" id="GO:0016301">
    <property type="term" value="F:kinase activity"/>
    <property type="evidence" value="ECO:0007669"/>
    <property type="project" value="UniProtKB-KW"/>
</dbReference>
<gene>
    <name evidence="7" type="ORF">BA70_06345</name>
</gene>
<accession>A0A081L8X2</accession>
<dbReference type="GO" id="GO:0005886">
    <property type="term" value="C:plasma membrane"/>
    <property type="evidence" value="ECO:0007669"/>
    <property type="project" value="TreeGrafter"/>
</dbReference>
<dbReference type="PROSITE" id="PS50113">
    <property type="entry name" value="PAC"/>
    <property type="match status" value="2"/>
</dbReference>
<evidence type="ECO:0000256" key="2">
    <source>
        <dbReference type="ARBA" id="ARBA00029447"/>
    </source>
</evidence>
<name>A0A081L8X2_9BACI</name>
<dbReference type="GO" id="GO:0006935">
    <property type="term" value="P:chemotaxis"/>
    <property type="evidence" value="ECO:0007669"/>
    <property type="project" value="UniProtKB-KW"/>
</dbReference>
<dbReference type="PROSITE" id="PS50111">
    <property type="entry name" value="CHEMOTAXIS_TRANSDUC_2"/>
    <property type="match status" value="1"/>
</dbReference>
<dbReference type="eggNOG" id="COG0840">
    <property type="taxonomic scope" value="Bacteria"/>
</dbReference>
<organism evidence="7 8">
    <name type="scientific">Bacillus zhangzhouensis</name>
    <dbReference type="NCBI Taxonomy" id="1178540"/>
    <lineage>
        <taxon>Bacteria</taxon>
        <taxon>Bacillati</taxon>
        <taxon>Bacillota</taxon>
        <taxon>Bacilli</taxon>
        <taxon>Bacillales</taxon>
        <taxon>Bacillaceae</taxon>
        <taxon>Bacillus</taxon>
    </lineage>
</organism>
<dbReference type="InterPro" id="IPR013655">
    <property type="entry name" value="PAS_fold_3"/>
</dbReference>
<dbReference type="PANTHER" id="PTHR43531">
    <property type="entry name" value="PROTEIN ICFG"/>
    <property type="match status" value="1"/>
</dbReference>
<evidence type="ECO:0000256" key="3">
    <source>
        <dbReference type="PROSITE-ProRule" id="PRU00284"/>
    </source>
</evidence>
<evidence type="ECO:0000259" key="5">
    <source>
        <dbReference type="PROSITE" id="PS50111"/>
    </source>
</evidence>
<dbReference type="GO" id="GO:0007165">
    <property type="term" value="P:signal transduction"/>
    <property type="evidence" value="ECO:0007669"/>
    <property type="project" value="UniProtKB-KW"/>
</dbReference>
<feature type="coiled-coil region" evidence="4">
    <location>
        <begin position="445"/>
        <end position="472"/>
    </location>
</feature>
<dbReference type="Gene3D" id="1.10.287.950">
    <property type="entry name" value="Methyl-accepting chemotaxis protein"/>
    <property type="match status" value="1"/>
</dbReference>
<dbReference type="RefSeq" id="WP_034323402.1">
    <property type="nucleotide sequence ID" value="NZ_JOTP01000018.1"/>
</dbReference>
<evidence type="ECO:0000256" key="4">
    <source>
        <dbReference type="SAM" id="Coils"/>
    </source>
</evidence>
<evidence type="ECO:0000313" key="7">
    <source>
        <dbReference type="EMBL" id="KEP25698.1"/>
    </source>
</evidence>
<evidence type="ECO:0000256" key="1">
    <source>
        <dbReference type="ARBA" id="ARBA00022500"/>
    </source>
</evidence>
<keyword evidence="8" id="KW-1185">Reference proteome</keyword>
<dbReference type="PANTHER" id="PTHR43531:SF11">
    <property type="entry name" value="METHYL-ACCEPTING CHEMOTAXIS PROTEIN 3"/>
    <property type="match status" value="1"/>
</dbReference>
<dbReference type="InterPro" id="IPR051310">
    <property type="entry name" value="MCP_chemotaxis"/>
</dbReference>
<dbReference type="Gene3D" id="3.30.450.20">
    <property type="entry name" value="PAS domain"/>
    <property type="match status" value="2"/>
</dbReference>